<evidence type="ECO:0000259" key="10">
    <source>
        <dbReference type="PROSITE" id="PS50893"/>
    </source>
</evidence>
<evidence type="ECO:0000256" key="8">
    <source>
        <dbReference type="ARBA" id="ARBA00023136"/>
    </source>
</evidence>
<proteinExistence type="predicted"/>
<evidence type="ECO:0000256" key="6">
    <source>
        <dbReference type="ARBA" id="ARBA00022840"/>
    </source>
</evidence>
<keyword evidence="4 9" id="KW-0812">Transmembrane</keyword>
<evidence type="ECO:0000256" key="4">
    <source>
        <dbReference type="ARBA" id="ARBA00022692"/>
    </source>
</evidence>
<dbReference type="AlphaFoldDB" id="A0A089QA95"/>
<feature type="transmembrane region" description="Helical" evidence="9">
    <location>
        <begin position="12"/>
        <end position="31"/>
    </location>
</feature>
<dbReference type="GO" id="GO:0016887">
    <property type="term" value="F:ATP hydrolysis activity"/>
    <property type="evidence" value="ECO:0007669"/>
    <property type="project" value="InterPro"/>
</dbReference>
<dbReference type="PANTHER" id="PTHR43394">
    <property type="entry name" value="ATP-DEPENDENT PERMEASE MDL1, MITOCHONDRIAL"/>
    <property type="match status" value="1"/>
</dbReference>
<dbReference type="PROSITE" id="PS50893">
    <property type="entry name" value="ABC_TRANSPORTER_2"/>
    <property type="match status" value="1"/>
</dbReference>
<keyword evidence="8 9" id="KW-0472">Membrane</keyword>
<protein>
    <submittedName>
        <fullName evidence="12">Multidrug resistance ABC transporter ATP-binding and permease protein</fullName>
    </submittedName>
</protein>
<evidence type="ECO:0000256" key="3">
    <source>
        <dbReference type="ARBA" id="ARBA00022475"/>
    </source>
</evidence>
<evidence type="ECO:0000313" key="12">
    <source>
        <dbReference type="EMBL" id="AIR10004.1"/>
    </source>
</evidence>
<evidence type="ECO:0000256" key="9">
    <source>
        <dbReference type="SAM" id="Phobius"/>
    </source>
</evidence>
<dbReference type="GO" id="GO:0015421">
    <property type="term" value="F:ABC-type oligopeptide transporter activity"/>
    <property type="evidence" value="ECO:0007669"/>
    <property type="project" value="TreeGrafter"/>
</dbReference>
<feature type="domain" description="ABC transporter" evidence="10">
    <location>
        <begin position="333"/>
        <end position="570"/>
    </location>
</feature>
<reference evidence="12 13" key="1">
    <citation type="journal article" date="2014" name="BMC Genomics">
        <title>Unusual genome complexity in Lactobacillus salivarius JCM1046.</title>
        <authorList>
            <person name="Raftis E.J."/>
            <person name="Forde B.M."/>
            <person name="Claesson M.J."/>
            <person name="O'Toole P.W."/>
        </authorList>
    </citation>
    <scope>NUCLEOTIDE SEQUENCE [LARGE SCALE GENOMIC DNA]</scope>
    <source>
        <strain evidence="12 13">JCM1046</strain>
    </source>
</reference>
<dbReference type="SUPFAM" id="SSF52540">
    <property type="entry name" value="P-loop containing nucleoside triphosphate hydrolases"/>
    <property type="match status" value="1"/>
</dbReference>
<dbReference type="Proteomes" id="UP000029488">
    <property type="component" value="Chromosome"/>
</dbReference>
<dbReference type="FunFam" id="3.40.50.300:FF:000854">
    <property type="entry name" value="Multidrug ABC transporter ATP-binding protein"/>
    <property type="match status" value="1"/>
</dbReference>
<evidence type="ECO:0000313" key="13">
    <source>
        <dbReference type="Proteomes" id="UP000029488"/>
    </source>
</evidence>
<sequence length="577" mass="64063">MVKLMRRNLDWWAVITATIFLGFQVVCDLSLPNLTSNLINNGVAKGNVGYIWQIGLQMLGLTLVGIFAATGNVYFASTQAQKMGARLRGKIFKKVLSFGNYEMDKFGSSSLITRTTNDVMQIQNVTIMMLRMMIMAPLMLIGASVMAYFNEKRLTSIFLVSIPILLIAIGCAMYFAVPLFQKLQKQIDRINLIFREGLTGVRVIRAFRQDKFEQERFDRANKDYTETGIKVFSIVSLMFPIMTLVLNVTNMGIIWFGAKLIANHEMQVGNLVAFMTYASMILFSFMMLSMIFVLVPRAEAAAKRINAVLEIENSINDVESEIDSDKDKLRASLEFKDVSFRYRGAEDLALDNLSVDVKAGETLAIIGGTGSGKSTLINLIPRLYDVNSGEVLVDGNDVRKYSLHDLHDKVAFVQQKAVLFKGTIRSNLLIGNSEATEEDMWKALEIAQAKDFISDLPDGLDAVVEQGGDNFSGGQKQRLAIARAIIKPASIYVFDDSFSALDFKTDAKLRLALRQDERISKAIIVIVAQRISTVTGADHIVVLDEGKVVGQGTHKELLADNTTYQEIVESQMKGAAI</sequence>
<feature type="transmembrane region" description="Helical" evidence="9">
    <location>
        <begin position="268"/>
        <end position="295"/>
    </location>
</feature>
<feature type="transmembrane region" description="Helical" evidence="9">
    <location>
        <begin position="231"/>
        <end position="256"/>
    </location>
</feature>
<evidence type="ECO:0000256" key="7">
    <source>
        <dbReference type="ARBA" id="ARBA00022989"/>
    </source>
</evidence>
<dbReference type="PROSITE" id="PS50929">
    <property type="entry name" value="ABC_TM1F"/>
    <property type="match status" value="1"/>
</dbReference>
<evidence type="ECO:0000256" key="5">
    <source>
        <dbReference type="ARBA" id="ARBA00022741"/>
    </source>
</evidence>
<dbReference type="InterPro" id="IPR039421">
    <property type="entry name" value="Type_1_exporter"/>
</dbReference>
<dbReference type="PROSITE" id="PS00211">
    <property type="entry name" value="ABC_TRANSPORTER_1"/>
    <property type="match status" value="1"/>
</dbReference>
<dbReference type="KEGG" id="lsj:LSJ_0257"/>
<keyword evidence="5" id="KW-0547">Nucleotide-binding</keyword>
<evidence type="ECO:0000256" key="1">
    <source>
        <dbReference type="ARBA" id="ARBA00004651"/>
    </source>
</evidence>
<dbReference type="Pfam" id="PF00664">
    <property type="entry name" value="ABC_membrane"/>
    <property type="match status" value="1"/>
</dbReference>
<dbReference type="Gene3D" id="1.20.1560.10">
    <property type="entry name" value="ABC transporter type 1, transmembrane domain"/>
    <property type="match status" value="1"/>
</dbReference>
<feature type="transmembrane region" description="Helical" evidence="9">
    <location>
        <begin position="51"/>
        <end position="76"/>
    </location>
</feature>
<comment type="subcellular location">
    <subcellularLocation>
        <location evidence="1">Cell membrane</location>
        <topology evidence="1">Multi-pass membrane protein</topology>
    </subcellularLocation>
</comment>
<keyword evidence="2" id="KW-0813">Transport</keyword>
<evidence type="ECO:0000259" key="11">
    <source>
        <dbReference type="PROSITE" id="PS50929"/>
    </source>
</evidence>
<name>A0A089QA95_9LACO</name>
<dbReference type="InterPro" id="IPR027417">
    <property type="entry name" value="P-loop_NTPase"/>
</dbReference>
<feature type="transmembrane region" description="Helical" evidence="9">
    <location>
        <begin position="130"/>
        <end position="149"/>
    </location>
</feature>
<keyword evidence="3" id="KW-1003">Cell membrane</keyword>
<keyword evidence="7 9" id="KW-1133">Transmembrane helix</keyword>
<evidence type="ECO:0000256" key="2">
    <source>
        <dbReference type="ARBA" id="ARBA00022448"/>
    </source>
</evidence>
<gene>
    <name evidence="12" type="ORF">LSJ_0257</name>
</gene>
<feature type="transmembrane region" description="Helical" evidence="9">
    <location>
        <begin position="155"/>
        <end position="177"/>
    </location>
</feature>
<dbReference type="SUPFAM" id="SSF90123">
    <property type="entry name" value="ABC transporter transmembrane region"/>
    <property type="match status" value="1"/>
</dbReference>
<dbReference type="RefSeq" id="WP_044004463.1">
    <property type="nucleotide sequence ID" value="NZ_CP007646.1"/>
</dbReference>
<dbReference type="InterPro" id="IPR011527">
    <property type="entry name" value="ABC1_TM_dom"/>
</dbReference>
<dbReference type="InterPro" id="IPR003593">
    <property type="entry name" value="AAA+_ATPase"/>
</dbReference>
<dbReference type="InterPro" id="IPR003439">
    <property type="entry name" value="ABC_transporter-like_ATP-bd"/>
</dbReference>
<organism evidence="12 13">
    <name type="scientific">Ligilactobacillus salivarius</name>
    <dbReference type="NCBI Taxonomy" id="1624"/>
    <lineage>
        <taxon>Bacteria</taxon>
        <taxon>Bacillati</taxon>
        <taxon>Bacillota</taxon>
        <taxon>Bacilli</taxon>
        <taxon>Lactobacillales</taxon>
        <taxon>Lactobacillaceae</taxon>
        <taxon>Ligilactobacillus</taxon>
    </lineage>
</organism>
<dbReference type="Pfam" id="PF00005">
    <property type="entry name" value="ABC_tran"/>
    <property type="match status" value="1"/>
</dbReference>
<dbReference type="InterPro" id="IPR036640">
    <property type="entry name" value="ABC1_TM_sf"/>
</dbReference>
<dbReference type="SMART" id="SM00382">
    <property type="entry name" value="AAA"/>
    <property type="match status" value="1"/>
</dbReference>
<dbReference type="InterPro" id="IPR017871">
    <property type="entry name" value="ABC_transporter-like_CS"/>
</dbReference>
<dbReference type="PANTHER" id="PTHR43394:SF1">
    <property type="entry name" value="ATP-BINDING CASSETTE SUB-FAMILY B MEMBER 10, MITOCHONDRIAL"/>
    <property type="match status" value="1"/>
</dbReference>
<dbReference type="GO" id="GO:0005886">
    <property type="term" value="C:plasma membrane"/>
    <property type="evidence" value="ECO:0007669"/>
    <property type="project" value="UniProtKB-SubCell"/>
</dbReference>
<dbReference type="EMBL" id="CP007646">
    <property type="protein sequence ID" value="AIR10004.1"/>
    <property type="molecule type" value="Genomic_DNA"/>
</dbReference>
<dbReference type="Gene3D" id="3.40.50.300">
    <property type="entry name" value="P-loop containing nucleotide triphosphate hydrolases"/>
    <property type="match status" value="1"/>
</dbReference>
<dbReference type="GO" id="GO:0005524">
    <property type="term" value="F:ATP binding"/>
    <property type="evidence" value="ECO:0007669"/>
    <property type="project" value="UniProtKB-KW"/>
</dbReference>
<accession>A0A089QA95</accession>
<keyword evidence="6 12" id="KW-0067">ATP-binding</keyword>
<feature type="domain" description="ABC transmembrane type-1" evidence="11">
    <location>
        <begin position="15"/>
        <end position="297"/>
    </location>
</feature>
<dbReference type="CDD" id="cd18548">
    <property type="entry name" value="ABC_6TM_Tm287_like"/>
    <property type="match status" value="1"/>
</dbReference>